<comment type="similarity">
    <text evidence="8 9">Belongs to the TonB-dependent receptor family.</text>
</comment>
<dbReference type="InterPro" id="IPR039426">
    <property type="entry name" value="TonB-dep_rcpt-like"/>
</dbReference>
<dbReference type="InterPro" id="IPR037066">
    <property type="entry name" value="Plug_dom_sf"/>
</dbReference>
<reference evidence="14" key="1">
    <citation type="journal article" date="2019" name="Int. J. Syst. Evol. Microbiol.">
        <title>The Global Catalogue of Microorganisms (GCM) 10K type strain sequencing project: providing services to taxonomists for standard genome sequencing and annotation.</title>
        <authorList>
            <consortium name="The Broad Institute Genomics Platform"/>
            <consortium name="The Broad Institute Genome Sequencing Center for Infectious Disease"/>
            <person name="Wu L."/>
            <person name="Ma J."/>
        </authorList>
    </citation>
    <scope>NUCLEOTIDE SEQUENCE [LARGE SCALE GENOMIC DNA]</scope>
    <source>
        <strain evidence="14">JCM 16112</strain>
    </source>
</reference>
<dbReference type="Proteomes" id="UP001500469">
    <property type="component" value="Unassembled WGS sequence"/>
</dbReference>
<dbReference type="InterPro" id="IPR023997">
    <property type="entry name" value="TonB-dep_OMP_SusC/RagA_CS"/>
</dbReference>
<feature type="domain" description="TonB-dependent receptor-like beta-barrel" evidence="11">
    <location>
        <begin position="431"/>
        <end position="850"/>
    </location>
</feature>
<keyword evidence="5 9" id="KW-0798">TonB box</keyword>
<dbReference type="SUPFAM" id="SSF56935">
    <property type="entry name" value="Porins"/>
    <property type="match status" value="1"/>
</dbReference>
<dbReference type="InterPro" id="IPR008969">
    <property type="entry name" value="CarboxyPept-like_regulatory"/>
</dbReference>
<keyword evidence="13" id="KW-0675">Receptor</keyword>
<evidence type="ECO:0000259" key="11">
    <source>
        <dbReference type="Pfam" id="PF00593"/>
    </source>
</evidence>
<dbReference type="EMBL" id="BAAAFI010000033">
    <property type="protein sequence ID" value="GAA0879781.1"/>
    <property type="molecule type" value="Genomic_DNA"/>
</dbReference>
<dbReference type="Pfam" id="PF07715">
    <property type="entry name" value="Plug"/>
    <property type="match status" value="1"/>
</dbReference>
<evidence type="ECO:0000256" key="2">
    <source>
        <dbReference type="ARBA" id="ARBA00022448"/>
    </source>
</evidence>
<evidence type="ECO:0000313" key="14">
    <source>
        <dbReference type="Proteomes" id="UP001500469"/>
    </source>
</evidence>
<keyword evidence="7 8" id="KW-0998">Cell outer membrane</keyword>
<dbReference type="NCBIfam" id="TIGR04056">
    <property type="entry name" value="OMP_RagA_SusC"/>
    <property type="match status" value="1"/>
</dbReference>
<dbReference type="Pfam" id="PF00593">
    <property type="entry name" value="TonB_dep_Rec_b-barrel"/>
    <property type="match status" value="1"/>
</dbReference>
<evidence type="ECO:0000256" key="4">
    <source>
        <dbReference type="ARBA" id="ARBA00022692"/>
    </source>
</evidence>
<evidence type="ECO:0000256" key="10">
    <source>
        <dbReference type="SAM" id="SignalP"/>
    </source>
</evidence>
<dbReference type="Gene3D" id="2.170.130.10">
    <property type="entry name" value="TonB-dependent receptor, plug domain"/>
    <property type="match status" value="1"/>
</dbReference>
<keyword evidence="6 8" id="KW-0472">Membrane</keyword>
<feature type="domain" description="TonB-dependent receptor plug" evidence="12">
    <location>
        <begin position="116"/>
        <end position="237"/>
    </location>
</feature>
<evidence type="ECO:0000256" key="5">
    <source>
        <dbReference type="ARBA" id="ARBA00023077"/>
    </source>
</evidence>
<dbReference type="InterPro" id="IPR012910">
    <property type="entry name" value="Plug_dom"/>
</dbReference>
<proteinExistence type="inferred from homology"/>
<keyword evidence="14" id="KW-1185">Reference proteome</keyword>
<evidence type="ECO:0000256" key="6">
    <source>
        <dbReference type="ARBA" id="ARBA00023136"/>
    </source>
</evidence>
<evidence type="ECO:0000256" key="7">
    <source>
        <dbReference type="ARBA" id="ARBA00023237"/>
    </source>
</evidence>
<evidence type="ECO:0000259" key="12">
    <source>
        <dbReference type="Pfam" id="PF07715"/>
    </source>
</evidence>
<dbReference type="NCBIfam" id="TIGR04057">
    <property type="entry name" value="SusC_RagA_signa"/>
    <property type="match status" value="1"/>
</dbReference>
<dbReference type="Pfam" id="PF13715">
    <property type="entry name" value="CarbopepD_reg_2"/>
    <property type="match status" value="1"/>
</dbReference>
<evidence type="ECO:0000256" key="9">
    <source>
        <dbReference type="RuleBase" id="RU003357"/>
    </source>
</evidence>
<feature type="chain" id="PRO_5045706599" evidence="10">
    <location>
        <begin position="22"/>
        <end position="1014"/>
    </location>
</feature>
<keyword evidence="2 8" id="KW-0813">Transport</keyword>
<evidence type="ECO:0000256" key="1">
    <source>
        <dbReference type="ARBA" id="ARBA00004571"/>
    </source>
</evidence>
<dbReference type="Gene3D" id="2.40.170.20">
    <property type="entry name" value="TonB-dependent receptor, beta-barrel domain"/>
    <property type="match status" value="1"/>
</dbReference>
<sequence>MKLKLLTGLLGLFLISGHLLAQDKSVTGVVISGEDNLPMPGVNVFVKSDPNKGTITDVNGNYTLEVDTEEILVFSFVGFLTQEILIGNRALINVVLEVDETTLGEILVVGYGTTNKRDLTGSVGSVKGDEIARLPVASLDNALQGRAAGVFVASPSGTPGAGITMQIRGNTSLSASSQPLYVIDGIPIISEDLSGLFSGGQSTNSLADINPGDIESIEILKDASATAIYGSRGANGVVLVTTKRGKTGQAKIEINGFYGTQSITNEIEMHSSREFLELMNDAIRQDIRAGEDYGYDNITDVWGMDPADPDLQNTVWYDEIFRNAPIQSYDISASGGTDNTQYYTSLAYFNQEGVQLGTGFERISGRVNLDTKVNDWLKVGTNLNLTRTVQERTINDNSLYGVVINSIAGDPLMPVYEEDGSYADPFNYFGWWMLDNPVLIANEYYRYTRTVRSLGTVYGEATLSEGLTLRGSLSIDYTNLDDESYTPIISRESQNANYNGQGTYGSTQDFTWLAENYLTYTKDFGEKHALTAVVGLSYQESNRKFADITAQGYPNDLFTNLSVASKVTVGSTDGTNWGLASYFARANYSFANKYLFTFTGRADGSSRFGENFQFGFFPSGSVAWRMGDEEFMQTQDLISDLKLRTSYGITGNQDGIGNFASRGLYGVAAYRQTPGLVPTQLSNSNLSWETTAQFDFGVDMGFWGDRITLSADYFIKTTDDLLLDRLIPGISGFTTVTENIGKIENRGFELTLGGVVLDGPLSWNTSFNISQVKNKVLELEVDDQIVNDSHILSMGHPIGTFYLIDHEGVDPETGNMRWIDVNDDGAINSADRSIVGNAQPDFFGGWNNNLQYKGFDLGLFFQFVVGNKVFNHSRASYENLGWSRIGTDFPLPDGNNHKLADERWMEPGDRAEIPRASLNSMNWREFSTRWLEDGSFLRLKTVTLGYNFSPEMAKKIGLSKLRMYVQGQNLLTLTGYSGLDPEVNQNARNPQAAGADFGTYPQTKSFSVGFNIGL</sequence>
<keyword evidence="3 8" id="KW-1134">Transmembrane beta strand</keyword>
<protein>
    <submittedName>
        <fullName evidence="13">TonB-dependent receptor</fullName>
    </submittedName>
</protein>
<gene>
    <name evidence="13" type="ORF">GCM10009119_27500</name>
</gene>
<evidence type="ECO:0000256" key="3">
    <source>
        <dbReference type="ARBA" id="ARBA00022452"/>
    </source>
</evidence>
<evidence type="ECO:0000256" key="8">
    <source>
        <dbReference type="PROSITE-ProRule" id="PRU01360"/>
    </source>
</evidence>
<dbReference type="InterPro" id="IPR036942">
    <property type="entry name" value="Beta-barrel_TonB_sf"/>
</dbReference>
<name>A0ABP3YEL9_9BACT</name>
<keyword evidence="10" id="KW-0732">Signal</keyword>
<dbReference type="InterPro" id="IPR023996">
    <property type="entry name" value="TonB-dep_OMP_SusC/RagA"/>
</dbReference>
<comment type="caution">
    <text evidence="13">The sequence shown here is derived from an EMBL/GenBank/DDBJ whole genome shotgun (WGS) entry which is preliminary data.</text>
</comment>
<keyword evidence="4 8" id="KW-0812">Transmembrane</keyword>
<comment type="subcellular location">
    <subcellularLocation>
        <location evidence="1 8">Cell outer membrane</location>
        <topology evidence="1 8">Multi-pass membrane protein</topology>
    </subcellularLocation>
</comment>
<feature type="signal peptide" evidence="10">
    <location>
        <begin position="1"/>
        <end position="21"/>
    </location>
</feature>
<dbReference type="InterPro" id="IPR000531">
    <property type="entry name" value="Beta-barrel_TonB"/>
</dbReference>
<organism evidence="13 14">
    <name type="scientific">Algoriphagus jejuensis</name>
    <dbReference type="NCBI Taxonomy" id="419934"/>
    <lineage>
        <taxon>Bacteria</taxon>
        <taxon>Pseudomonadati</taxon>
        <taxon>Bacteroidota</taxon>
        <taxon>Cytophagia</taxon>
        <taxon>Cytophagales</taxon>
        <taxon>Cyclobacteriaceae</taxon>
        <taxon>Algoriphagus</taxon>
    </lineage>
</organism>
<accession>A0ABP3YEL9</accession>
<evidence type="ECO:0000313" key="13">
    <source>
        <dbReference type="EMBL" id="GAA0879781.1"/>
    </source>
</evidence>
<dbReference type="PROSITE" id="PS52016">
    <property type="entry name" value="TONB_DEPENDENT_REC_3"/>
    <property type="match status" value="1"/>
</dbReference>
<dbReference type="SUPFAM" id="SSF49464">
    <property type="entry name" value="Carboxypeptidase regulatory domain-like"/>
    <property type="match status" value="1"/>
</dbReference>
<dbReference type="RefSeq" id="WP_343852546.1">
    <property type="nucleotide sequence ID" value="NZ_BAAAFI010000033.1"/>
</dbReference>